<keyword evidence="4" id="KW-1185">Reference proteome</keyword>
<protein>
    <submittedName>
        <fullName evidence="3">Flagellar brake domain-containing protein</fullName>
    </submittedName>
</protein>
<gene>
    <name evidence="3" type="ORF">WCV65_12305</name>
</gene>
<accession>A0ABZ2NDJ0</accession>
<keyword evidence="3" id="KW-0969">Cilium</keyword>
<dbReference type="InterPro" id="IPR009875">
    <property type="entry name" value="PilZ_domain"/>
</dbReference>
<evidence type="ECO:0000259" key="2">
    <source>
        <dbReference type="Pfam" id="PF12945"/>
    </source>
</evidence>
<keyword evidence="3" id="KW-0282">Flagellum</keyword>
<dbReference type="Proteomes" id="UP001377337">
    <property type="component" value="Chromosome"/>
</dbReference>
<dbReference type="RefSeq" id="WP_338776822.1">
    <property type="nucleotide sequence ID" value="NZ_CP147407.1"/>
</dbReference>
<evidence type="ECO:0000313" key="3">
    <source>
        <dbReference type="EMBL" id="WXB95356.1"/>
    </source>
</evidence>
<name>A0ABZ2NDJ0_9BACI</name>
<proteinExistence type="predicted"/>
<dbReference type="InterPro" id="IPR009926">
    <property type="entry name" value="T3SS_YcgR_PilZN"/>
</dbReference>
<evidence type="ECO:0000313" key="4">
    <source>
        <dbReference type="Proteomes" id="UP001377337"/>
    </source>
</evidence>
<evidence type="ECO:0000259" key="1">
    <source>
        <dbReference type="Pfam" id="PF07238"/>
    </source>
</evidence>
<keyword evidence="3" id="KW-0966">Cell projection</keyword>
<dbReference type="Pfam" id="PF07238">
    <property type="entry name" value="PilZ"/>
    <property type="match status" value="1"/>
</dbReference>
<feature type="domain" description="Type III secretion system flagellar brake protein YcgR PilZN" evidence="2">
    <location>
        <begin position="3"/>
        <end position="88"/>
    </location>
</feature>
<dbReference type="SUPFAM" id="SSF141371">
    <property type="entry name" value="PilZ domain-like"/>
    <property type="match status" value="1"/>
</dbReference>
<reference evidence="3 4" key="1">
    <citation type="submission" date="2024-02" db="EMBL/GenBank/DDBJ databases">
        <title>Seven novel Bacillus-like species.</title>
        <authorList>
            <person name="Liu G."/>
        </authorList>
    </citation>
    <scope>NUCLEOTIDE SEQUENCE [LARGE SCALE GENOMIC DNA]</scope>
    <source>
        <strain evidence="3 4">FJAT-52054</strain>
    </source>
</reference>
<feature type="domain" description="PilZ" evidence="1">
    <location>
        <begin position="97"/>
        <end position="205"/>
    </location>
</feature>
<dbReference type="Pfam" id="PF12945">
    <property type="entry name" value="PilZNR"/>
    <property type="match status" value="1"/>
</dbReference>
<organism evidence="3 4">
    <name type="scientific">Metabacillus sediminis</name>
    <dbReference type="NCBI Taxonomy" id="3117746"/>
    <lineage>
        <taxon>Bacteria</taxon>
        <taxon>Bacillati</taxon>
        <taxon>Bacillota</taxon>
        <taxon>Bacilli</taxon>
        <taxon>Bacillales</taxon>
        <taxon>Bacillaceae</taxon>
        <taxon>Metabacillus</taxon>
    </lineage>
</organism>
<dbReference type="Gene3D" id="2.40.10.220">
    <property type="entry name" value="predicted glycosyltransferase like domains"/>
    <property type="match status" value="1"/>
</dbReference>
<dbReference type="EMBL" id="CP147407">
    <property type="protein sequence ID" value="WXB95356.1"/>
    <property type="molecule type" value="Genomic_DNA"/>
</dbReference>
<sequence length="219" mass="24514">MLEIGNVMTLEPLDQSGDVYKCKIVSMDEGTISIDYPLNESTGKTAFIMNGTLLTCLYVASDQNPYKFETAVMGRRKENIPVILLKKPDNRDVLKIQRRQYVRIDSDVNVAVHSPAEAFEPFVTVTSDISAGGAGIIIPKHTELSEKEQLIVWMSLPLQDGTISYVKVDSESVRILEDSSGIKKATIKFINMTETAQQKIVRFCFDQQILHRKKEAAAE</sequence>